<keyword evidence="4" id="KW-0067">ATP-binding</keyword>
<dbReference type="FunFam" id="1.10.1420.10:FF:000005">
    <property type="entry name" value="DNA mismatch repair protein"/>
    <property type="match status" value="1"/>
</dbReference>
<dbReference type="GO" id="GO:0032301">
    <property type="term" value="C:MutSalpha complex"/>
    <property type="evidence" value="ECO:0007669"/>
    <property type="project" value="TreeGrafter"/>
</dbReference>
<dbReference type="Gene3D" id="3.40.1170.10">
    <property type="entry name" value="DNA repair protein MutS, domain I"/>
    <property type="match status" value="1"/>
</dbReference>
<dbReference type="Proteomes" id="UP001165289">
    <property type="component" value="Unassembled WGS sequence"/>
</dbReference>
<feature type="compositionally biased region" description="Polar residues" evidence="6">
    <location>
        <begin position="20"/>
        <end position="39"/>
    </location>
</feature>
<evidence type="ECO:0000256" key="4">
    <source>
        <dbReference type="ARBA" id="ARBA00022840"/>
    </source>
</evidence>
<dbReference type="Pfam" id="PF05192">
    <property type="entry name" value="MutS_III"/>
    <property type="match status" value="1"/>
</dbReference>
<feature type="compositionally biased region" description="Polar residues" evidence="6">
    <location>
        <begin position="1"/>
        <end position="13"/>
    </location>
</feature>
<keyword evidence="3" id="KW-0227">DNA damage</keyword>
<dbReference type="AlphaFoldDB" id="A0AAV7JQ60"/>
<accession>A0AAV7JQ60</accession>
<dbReference type="InterPro" id="IPR045076">
    <property type="entry name" value="MutS"/>
</dbReference>
<dbReference type="PANTHER" id="PTHR11361">
    <property type="entry name" value="DNA MISMATCH REPAIR PROTEIN MUTS FAMILY MEMBER"/>
    <property type="match status" value="1"/>
</dbReference>
<evidence type="ECO:0000313" key="9">
    <source>
        <dbReference type="Proteomes" id="UP001165289"/>
    </source>
</evidence>
<dbReference type="GO" id="GO:0030983">
    <property type="term" value="F:mismatched DNA binding"/>
    <property type="evidence" value="ECO:0007669"/>
    <property type="project" value="InterPro"/>
</dbReference>
<evidence type="ECO:0000256" key="3">
    <source>
        <dbReference type="ARBA" id="ARBA00022763"/>
    </source>
</evidence>
<sequence>MEIMDNSPSQSRFFSKKLQSKTLNTSTNHNASSPTSTPIPNRFCTSAGVGLSPSITPNAQSSLAKFQCSFNISQNSEVSTLKCESLADSIMNITQNIEYMHEKQTWLQSTKIKDKEGRKPTDPDYNPKSLYVPPEFIAMKTPAQKQWWEIKSQNFDTILIFKVGKFYELYHMDAVIAVRELGLSFMKGEIAHCGFPEVAFARFAETLVDRGFKIARVEQTETPKQMEQRNKTQGHSSKVVRREVCSIESKGTKNYSSLSGELLPMDTTQYLYAITCRELNHNEVEVGFCFIDTQIGTFHIGQFINDRHLSSLRTLLSHYPPAQLLYEKNRLPQSVLFLLQLYPGVVFDPLIPGKEFWDVSNTLKYLTESKYLGSSFHEWPTPIKSLLSPNSSLGLSARSEGEMAVSCLGAVIWCLVRCKLEKNILSLKRIEIHNPHDSKTAGSIGKNNSLKYLVLDATALHNLDVIDASGDTSKTKGTLLYTIDQCASGMGKRLLRQWICNPLTNPKDIIKRQEAIQELIRLKPEMNQLKKILKSIPDLERLLRKIHTFGVHKPNDDHPDCRAVLYEETIYNKRKIHDFVNCLNGLRSSLEITELFLPILPELNSLLLLKLLTSEIDCNDSTIVNINTLSLDESGNENNIAPTDSTQSLKELIEYFDNSFVAEEARKSGKILPLPGVDIEYDRAKEDIKEVEKSLENYLSEQKKRIGNSKIKYWYGGKMRYQIEISEDFLKKTRQPDDYTLVSQKKGIRRFMTPTVKRLLEDMIRVEERRDKAIKGTMVNLFRSFDQHFTRWEKVVSNIATIDALCSLAIFSGASDGPMCIPEFLPNTQKPTLRILDGRHPTLCRVVESGNFIPNDIILGGKLKC</sequence>
<evidence type="ECO:0000259" key="7">
    <source>
        <dbReference type="SMART" id="SM00533"/>
    </source>
</evidence>
<dbReference type="EMBL" id="JAKMXF010000308">
    <property type="protein sequence ID" value="KAI6651060.1"/>
    <property type="molecule type" value="Genomic_DNA"/>
</dbReference>
<protein>
    <recommendedName>
        <fullName evidence="7">DNA mismatch repair protein MutS core domain-containing protein</fullName>
    </recommendedName>
</protein>
<proteinExistence type="inferred from homology"/>
<organism evidence="8 9">
    <name type="scientific">Oopsacas minuta</name>
    <dbReference type="NCBI Taxonomy" id="111878"/>
    <lineage>
        <taxon>Eukaryota</taxon>
        <taxon>Metazoa</taxon>
        <taxon>Porifera</taxon>
        <taxon>Hexactinellida</taxon>
        <taxon>Hexasterophora</taxon>
        <taxon>Lyssacinosida</taxon>
        <taxon>Leucopsacidae</taxon>
        <taxon>Oopsacas</taxon>
    </lineage>
</organism>
<comment type="caution">
    <text evidence="8">The sequence shown here is derived from an EMBL/GenBank/DDBJ whole genome shotgun (WGS) entry which is preliminary data.</text>
</comment>
<dbReference type="Gene3D" id="1.10.1420.10">
    <property type="match status" value="2"/>
</dbReference>
<dbReference type="SUPFAM" id="SSF55271">
    <property type="entry name" value="DNA repair protein MutS, domain I"/>
    <property type="match status" value="1"/>
</dbReference>
<gene>
    <name evidence="8" type="ORF">LOD99_5637</name>
</gene>
<dbReference type="InterPro" id="IPR007696">
    <property type="entry name" value="DNA_mismatch_repair_MutS_core"/>
</dbReference>
<evidence type="ECO:0000256" key="6">
    <source>
        <dbReference type="SAM" id="MobiDB-lite"/>
    </source>
</evidence>
<dbReference type="PIRSF" id="PIRSF037677">
    <property type="entry name" value="DNA_mis_repair_Msh6"/>
    <property type="match status" value="1"/>
</dbReference>
<keyword evidence="9" id="KW-1185">Reference proteome</keyword>
<dbReference type="SUPFAM" id="SSF48334">
    <property type="entry name" value="DNA repair protein MutS, domain III"/>
    <property type="match status" value="1"/>
</dbReference>
<dbReference type="GO" id="GO:0006298">
    <property type="term" value="P:mismatch repair"/>
    <property type="evidence" value="ECO:0007669"/>
    <property type="project" value="InterPro"/>
</dbReference>
<dbReference type="SMART" id="SM00533">
    <property type="entry name" value="MUTSd"/>
    <property type="match status" value="1"/>
</dbReference>
<evidence type="ECO:0000256" key="1">
    <source>
        <dbReference type="ARBA" id="ARBA00006271"/>
    </source>
</evidence>
<reference evidence="8 9" key="1">
    <citation type="journal article" date="2023" name="BMC Biol.">
        <title>The compact genome of the sponge Oopsacas minuta (Hexactinellida) is lacking key metazoan core genes.</title>
        <authorList>
            <person name="Santini S."/>
            <person name="Schenkelaars Q."/>
            <person name="Jourda C."/>
            <person name="Duchesne M."/>
            <person name="Belahbib H."/>
            <person name="Rocher C."/>
            <person name="Selva M."/>
            <person name="Riesgo A."/>
            <person name="Vervoort M."/>
            <person name="Leys S.P."/>
            <person name="Kodjabachian L."/>
            <person name="Le Bivic A."/>
            <person name="Borchiellini C."/>
            <person name="Claverie J.M."/>
            <person name="Renard E."/>
        </authorList>
    </citation>
    <scope>NUCLEOTIDE SEQUENCE [LARGE SCALE GENOMIC DNA]</scope>
    <source>
        <strain evidence="8">SPO-2</strain>
    </source>
</reference>
<dbReference type="InterPro" id="IPR016151">
    <property type="entry name" value="DNA_mismatch_repair_MutS_N"/>
</dbReference>
<dbReference type="InterPro" id="IPR007861">
    <property type="entry name" value="DNA_mismatch_repair_MutS_clamp"/>
</dbReference>
<keyword evidence="5" id="KW-0238">DNA-binding</keyword>
<feature type="domain" description="DNA mismatch repair protein MutS core" evidence="7">
    <location>
        <begin position="474"/>
        <end position="846"/>
    </location>
</feature>
<dbReference type="InterPro" id="IPR036678">
    <property type="entry name" value="MutS_con_dom_sf"/>
</dbReference>
<dbReference type="FunFam" id="3.40.1170.10:FF:000002">
    <property type="entry name" value="DNA mismatch repair protein"/>
    <property type="match status" value="1"/>
</dbReference>
<dbReference type="InterPro" id="IPR017261">
    <property type="entry name" value="DNA_mismatch_repair_MutS/MSH"/>
</dbReference>
<name>A0AAV7JQ60_9METZ</name>
<comment type="similarity">
    <text evidence="1">Belongs to the DNA mismatch repair MutS family.</text>
</comment>
<evidence type="ECO:0000256" key="2">
    <source>
        <dbReference type="ARBA" id="ARBA00022741"/>
    </source>
</evidence>
<dbReference type="GO" id="GO:0005524">
    <property type="term" value="F:ATP binding"/>
    <property type="evidence" value="ECO:0007669"/>
    <property type="project" value="UniProtKB-KW"/>
</dbReference>
<evidence type="ECO:0000256" key="5">
    <source>
        <dbReference type="ARBA" id="ARBA00023125"/>
    </source>
</evidence>
<dbReference type="GO" id="GO:0140664">
    <property type="term" value="F:ATP-dependent DNA damage sensor activity"/>
    <property type="evidence" value="ECO:0007669"/>
    <property type="project" value="InterPro"/>
</dbReference>
<dbReference type="Pfam" id="PF05190">
    <property type="entry name" value="MutS_IV"/>
    <property type="match status" value="1"/>
</dbReference>
<dbReference type="InterPro" id="IPR036187">
    <property type="entry name" value="DNA_mismatch_repair_MutS_sf"/>
</dbReference>
<dbReference type="InterPro" id="IPR007695">
    <property type="entry name" value="DNA_mismatch_repair_MutS-lik_N"/>
</dbReference>
<dbReference type="PANTHER" id="PTHR11361:SF148">
    <property type="entry name" value="DNA MISMATCH REPAIR PROTEIN MSH6"/>
    <property type="match status" value="1"/>
</dbReference>
<dbReference type="Pfam" id="PF01624">
    <property type="entry name" value="MutS_I"/>
    <property type="match status" value="1"/>
</dbReference>
<dbReference type="Gene3D" id="3.30.420.110">
    <property type="entry name" value="MutS, connector domain"/>
    <property type="match status" value="1"/>
</dbReference>
<keyword evidence="2" id="KW-0547">Nucleotide-binding</keyword>
<evidence type="ECO:0000313" key="8">
    <source>
        <dbReference type="EMBL" id="KAI6651060.1"/>
    </source>
</evidence>
<feature type="region of interest" description="Disordered" evidence="6">
    <location>
        <begin position="1"/>
        <end position="40"/>
    </location>
</feature>